<dbReference type="InterPro" id="IPR005599">
    <property type="entry name" value="GPI_mannosylTrfase"/>
</dbReference>
<keyword evidence="7 9" id="KW-1133">Transmembrane helix</keyword>
<evidence type="ECO:0000256" key="7">
    <source>
        <dbReference type="ARBA" id="ARBA00022989"/>
    </source>
</evidence>
<proteinExistence type="predicted"/>
<evidence type="ECO:0000256" key="9">
    <source>
        <dbReference type="SAM" id="Phobius"/>
    </source>
</evidence>
<feature type="transmembrane region" description="Helical" evidence="9">
    <location>
        <begin position="231"/>
        <end position="248"/>
    </location>
</feature>
<protein>
    <submittedName>
        <fullName evidence="10">Mannosyltransferase</fullName>
    </submittedName>
</protein>
<sequence length="508" mass="56127">MFGPMDMKMIKNSRLSVPFIVFIFIFSFLYRFAIPCFYPSALRADEIFQVLEPAHRQLTGHGVTTWEWQAGIRNWAFPDLIADVWRVTDALGLGHSPLWIQGILCVFSLGLVAVFMGLGRIAAGRTGLVACGLMGALWPDLVLGASRTATEMVGGNLLALGTIMGMIARMAQGSQPGLSLSRVAGHGITGLYTGSAFFIGCGAGLRFQLMPAAVLALVWMVWWCRRQLVRVVLLATGFALPVLVYGLVDLRTYGTLFGSVFRNVHANIGQNIAASYGTAPFYFYIIDLLGRWQVAFVLVMGFFIYGFRQFSMPAMVAVAVILSHSLIGHKEPSFIYGAIPLLLVVATAAFSQWVNQDPLLWSGRRVMLGLVMIPLLGFVQELSLIHIRNSNALIRLQQIAARQPDICGLAFPIRGEWSHVGGYSYFPHHDVPLYFAYDTASMAQLAGRYNYLITYGKTWSAPPEDKSVACLREFCLFRVESHCSAPPDYEQFGQVVRQYEAATHAGHD</sequence>
<dbReference type="PANTHER" id="PTHR22760">
    <property type="entry name" value="GLYCOSYLTRANSFERASE"/>
    <property type="match status" value="1"/>
</dbReference>
<keyword evidence="4" id="KW-0808">Transferase</keyword>
<feature type="transmembrane region" description="Helical" evidence="9">
    <location>
        <begin position="152"/>
        <end position="171"/>
    </location>
</feature>
<evidence type="ECO:0000256" key="3">
    <source>
        <dbReference type="ARBA" id="ARBA00022676"/>
    </source>
</evidence>
<evidence type="ECO:0000256" key="1">
    <source>
        <dbReference type="ARBA" id="ARBA00004127"/>
    </source>
</evidence>
<evidence type="ECO:0000256" key="6">
    <source>
        <dbReference type="ARBA" id="ARBA00022824"/>
    </source>
</evidence>
<evidence type="ECO:0000313" key="10">
    <source>
        <dbReference type="EMBL" id="KAB8124045.1"/>
    </source>
</evidence>
<evidence type="ECO:0000313" key="11">
    <source>
        <dbReference type="Proteomes" id="UP000427842"/>
    </source>
</evidence>
<feature type="transmembrane region" description="Helical" evidence="9">
    <location>
        <begin position="98"/>
        <end position="119"/>
    </location>
</feature>
<keyword evidence="5 9" id="KW-0812">Transmembrane</keyword>
<comment type="caution">
    <text evidence="10">The sequence shown here is derived from an EMBL/GenBank/DDBJ whole genome shotgun (WGS) entry which is preliminary data.</text>
</comment>
<feature type="transmembrane region" description="Helical" evidence="9">
    <location>
        <begin position="281"/>
        <end position="303"/>
    </location>
</feature>
<keyword evidence="8 9" id="KW-0472">Membrane</keyword>
<keyword evidence="3 10" id="KW-0328">Glycosyltransferase</keyword>
<comment type="subcellular location">
    <subcellularLocation>
        <location evidence="1">Endomembrane system</location>
        <topology evidence="1">Multi-pass membrane protein</topology>
    </subcellularLocation>
    <subcellularLocation>
        <location evidence="2">Endoplasmic reticulum membrane</location>
    </subcellularLocation>
</comment>
<dbReference type="EMBL" id="QYAZ01000001">
    <property type="protein sequence ID" value="KAB8124045.1"/>
    <property type="molecule type" value="Genomic_DNA"/>
</dbReference>
<organism evidence="10 11">
    <name type="scientific">Komagataeibacter medellinensis</name>
    <dbReference type="NCBI Taxonomy" id="1177712"/>
    <lineage>
        <taxon>Bacteria</taxon>
        <taxon>Pseudomonadati</taxon>
        <taxon>Pseudomonadota</taxon>
        <taxon>Alphaproteobacteria</taxon>
        <taxon>Acetobacterales</taxon>
        <taxon>Acetobacteraceae</taxon>
        <taxon>Komagataeibacter</taxon>
    </lineage>
</organism>
<gene>
    <name evidence="10" type="ORF">D3W54_07335</name>
</gene>
<dbReference type="Proteomes" id="UP000427842">
    <property type="component" value="Unassembled WGS sequence"/>
</dbReference>
<feature type="transmembrane region" description="Helical" evidence="9">
    <location>
        <begin position="333"/>
        <end position="354"/>
    </location>
</feature>
<feature type="transmembrane region" description="Helical" evidence="9">
    <location>
        <begin position="183"/>
        <end position="199"/>
    </location>
</feature>
<evidence type="ECO:0000256" key="8">
    <source>
        <dbReference type="ARBA" id="ARBA00023136"/>
    </source>
</evidence>
<feature type="transmembrane region" description="Helical" evidence="9">
    <location>
        <begin position="366"/>
        <end position="387"/>
    </location>
</feature>
<dbReference type="GO" id="GO:0016757">
    <property type="term" value="F:glycosyltransferase activity"/>
    <property type="evidence" value="ECO:0007669"/>
    <property type="project" value="UniProtKB-KW"/>
</dbReference>
<keyword evidence="6" id="KW-0256">Endoplasmic reticulum</keyword>
<evidence type="ECO:0000256" key="5">
    <source>
        <dbReference type="ARBA" id="ARBA00022692"/>
    </source>
</evidence>
<evidence type="ECO:0000256" key="2">
    <source>
        <dbReference type="ARBA" id="ARBA00004586"/>
    </source>
</evidence>
<accession>A0ABQ6VWN4</accession>
<evidence type="ECO:0000256" key="4">
    <source>
        <dbReference type="ARBA" id="ARBA00022679"/>
    </source>
</evidence>
<keyword evidence="11" id="KW-1185">Reference proteome</keyword>
<dbReference type="Pfam" id="PF03901">
    <property type="entry name" value="Glyco_transf_22"/>
    <property type="match status" value="2"/>
</dbReference>
<reference evidence="10 11" key="1">
    <citation type="submission" date="2018-09" db="EMBL/GenBank/DDBJ databases">
        <title>Genome sequence and characterization of the bcs clusters for the production of nanocellulose from the low pH resistant strain Komagataeibacter medellinensis ID13488.</title>
        <authorList>
            <person name="Hernandez-Arriaga A.M."/>
            <person name="Del Cerro C."/>
            <person name="Urbina L."/>
            <person name="Eceiza A."/>
            <person name="Retegi A."/>
            <person name="Prieto M.A."/>
        </authorList>
    </citation>
    <scope>NUCLEOTIDE SEQUENCE [LARGE SCALE GENOMIC DNA]</scope>
    <source>
        <strain evidence="10 11">ID13488</strain>
    </source>
</reference>
<name>A0ABQ6VWN4_9PROT</name>